<feature type="chain" id="PRO_5046447389" description="Secreted protein" evidence="1">
    <location>
        <begin position="27"/>
        <end position="206"/>
    </location>
</feature>
<evidence type="ECO:0000313" key="2">
    <source>
        <dbReference type="EMBL" id="UXY33318.1"/>
    </source>
</evidence>
<organism evidence="2 3">
    <name type="scientific">Streptomyces albidocamelliae</name>
    <dbReference type="NCBI Taxonomy" id="2981135"/>
    <lineage>
        <taxon>Bacteria</taxon>
        <taxon>Bacillati</taxon>
        <taxon>Actinomycetota</taxon>
        <taxon>Actinomycetes</taxon>
        <taxon>Kitasatosporales</taxon>
        <taxon>Streptomycetaceae</taxon>
        <taxon>Streptomyces</taxon>
    </lineage>
</organism>
<evidence type="ECO:0008006" key="4">
    <source>
        <dbReference type="Google" id="ProtNLM"/>
    </source>
</evidence>
<dbReference type="Proteomes" id="UP001060733">
    <property type="component" value="Chromosome"/>
</dbReference>
<keyword evidence="3" id="KW-1185">Reference proteome</keyword>
<protein>
    <recommendedName>
        <fullName evidence="4">Secreted protein</fullName>
    </recommendedName>
</protein>
<gene>
    <name evidence="2" type="ORF">N8I86_00315</name>
</gene>
<reference evidence="2" key="1">
    <citation type="submission" date="2022-10" db="EMBL/GenBank/DDBJ databases">
        <authorList>
            <person name="Mo P."/>
        </authorList>
    </citation>
    <scope>NUCLEOTIDE SEQUENCE</scope>
    <source>
        <strain evidence="2">HUAS 14-6</strain>
    </source>
</reference>
<proteinExistence type="predicted"/>
<feature type="signal peptide" evidence="1">
    <location>
        <begin position="1"/>
        <end position="26"/>
    </location>
</feature>
<evidence type="ECO:0000313" key="3">
    <source>
        <dbReference type="Proteomes" id="UP001060733"/>
    </source>
</evidence>
<keyword evidence="1" id="KW-0732">Signal</keyword>
<dbReference type="EMBL" id="CP106795">
    <property type="protein sequence ID" value="UXY33318.1"/>
    <property type="molecule type" value="Genomic_DNA"/>
</dbReference>
<dbReference type="RefSeq" id="WP_263276680.1">
    <property type="nucleotide sequence ID" value="NZ_CP106795.1"/>
</dbReference>
<evidence type="ECO:0000256" key="1">
    <source>
        <dbReference type="SAM" id="SignalP"/>
    </source>
</evidence>
<name>A0ABY6EFP9_9ACTN</name>
<accession>A0ABY6EFP9</accession>
<sequence>MYRGTATSLVAVILSLGFLGAGAAHAEPIDDSAGVGVAAEDTDSGLFTPTDNTIVKRSVAVDEGTGSVGADDPDGIVSGGAGSWVKATGRRYLGEQCGTSKIGSTSGHGATTLTLSVKKSVATKWSATAAITTGAVSAGMGFDVTKTYEVTDQSAYPVPKKKFGVIEAYPLYDVYGFNESSRADGKKIGTGKVTKPVGVCFNQWLS</sequence>